<accession>A0A8S5S8S2</accession>
<evidence type="ECO:0000313" key="1">
    <source>
        <dbReference type="EMBL" id="DAF47304.1"/>
    </source>
</evidence>
<reference evidence="1" key="1">
    <citation type="journal article" date="2021" name="Proc. Natl. Acad. Sci. U.S.A.">
        <title>A Catalog of Tens of Thousands of Viruses from Human Metagenomes Reveals Hidden Associations with Chronic Diseases.</title>
        <authorList>
            <person name="Tisza M.J."/>
            <person name="Buck C.B."/>
        </authorList>
    </citation>
    <scope>NUCLEOTIDE SEQUENCE</scope>
    <source>
        <strain evidence="1">CtHNe8</strain>
    </source>
</reference>
<protein>
    <recommendedName>
        <fullName evidence="2">Tail assembly chaperone</fullName>
    </recommendedName>
</protein>
<dbReference type="EMBL" id="BK032553">
    <property type="protein sequence ID" value="DAF47304.1"/>
    <property type="molecule type" value="Genomic_DNA"/>
</dbReference>
<evidence type="ECO:0008006" key="2">
    <source>
        <dbReference type="Google" id="ProtNLM"/>
    </source>
</evidence>
<name>A0A8S5S8S2_9CAUD</name>
<proteinExistence type="predicted"/>
<organism evidence="1">
    <name type="scientific">Siphoviridae sp. ctHNe8</name>
    <dbReference type="NCBI Taxonomy" id="2827827"/>
    <lineage>
        <taxon>Viruses</taxon>
        <taxon>Duplodnaviria</taxon>
        <taxon>Heunggongvirae</taxon>
        <taxon>Uroviricota</taxon>
        <taxon>Caudoviricetes</taxon>
    </lineage>
</organism>
<sequence>MRHENLTVETGLIELDVNGKRTIQLNPSDTGFVETLYGLVSKLDSIHTEAGKAAQAEEDPVKRFDITRTEDKQMREAVDDVFGAGFCADVFPGIRLFALADGLAVIENFLYALLDKMDEDITANVAKRDARIAKYTDKYSKYRKKYHN</sequence>